<evidence type="ECO:0000259" key="1">
    <source>
        <dbReference type="PROSITE" id="PS51704"/>
    </source>
</evidence>
<evidence type="ECO:0000313" key="2">
    <source>
        <dbReference type="EMBL" id="MFD0868235.1"/>
    </source>
</evidence>
<dbReference type="Gene3D" id="3.20.20.190">
    <property type="entry name" value="Phosphatidylinositol (PI) phosphodiesterase"/>
    <property type="match status" value="1"/>
</dbReference>
<feature type="domain" description="GP-PDE" evidence="1">
    <location>
        <begin position="6"/>
        <end position="240"/>
    </location>
</feature>
<dbReference type="PANTHER" id="PTHR46211:SF1">
    <property type="entry name" value="GLYCEROPHOSPHODIESTER PHOSPHODIESTERASE, CYTOPLASMIC"/>
    <property type="match status" value="1"/>
</dbReference>
<reference evidence="3" key="1">
    <citation type="journal article" date="2019" name="Int. J. Syst. Evol. Microbiol.">
        <title>The Global Catalogue of Microorganisms (GCM) 10K type strain sequencing project: providing services to taxonomists for standard genome sequencing and annotation.</title>
        <authorList>
            <consortium name="The Broad Institute Genomics Platform"/>
            <consortium name="The Broad Institute Genome Sequencing Center for Infectious Disease"/>
            <person name="Wu L."/>
            <person name="Ma J."/>
        </authorList>
    </citation>
    <scope>NUCLEOTIDE SEQUENCE [LARGE SCALE GENOMIC DNA]</scope>
    <source>
        <strain evidence="3">CCUG 57263</strain>
    </source>
</reference>
<gene>
    <name evidence="2" type="ORF">ACFQ03_03670</name>
</gene>
<accession>A0ABW3D8I9</accession>
<dbReference type="PANTHER" id="PTHR46211">
    <property type="entry name" value="GLYCEROPHOSPHORYL DIESTER PHOSPHODIESTERASE"/>
    <property type="match status" value="1"/>
</dbReference>
<organism evidence="2 3">
    <name type="scientific">Paenibacillus residui</name>
    <dbReference type="NCBI Taxonomy" id="629724"/>
    <lineage>
        <taxon>Bacteria</taxon>
        <taxon>Bacillati</taxon>
        <taxon>Bacillota</taxon>
        <taxon>Bacilli</taxon>
        <taxon>Bacillales</taxon>
        <taxon>Paenibacillaceae</taxon>
        <taxon>Paenibacillus</taxon>
    </lineage>
</organism>
<evidence type="ECO:0000313" key="3">
    <source>
        <dbReference type="Proteomes" id="UP001597120"/>
    </source>
</evidence>
<dbReference type="EMBL" id="JBHTIU010000010">
    <property type="protein sequence ID" value="MFD0868235.1"/>
    <property type="molecule type" value="Genomic_DNA"/>
</dbReference>
<dbReference type="Proteomes" id="UP001597120">
    <property type="component" value="Unassembled WGS sequence"/>
</dbReference>
<proteinExistence type="predicted"/>
<protein>
    <submittedName>
        <fullName evidence="2">Glycerophosphodiester phosphodiesterase</fullName>
    </submittedName>
</protein>
<dbReference type="SUPFAM" id="SSF51695">
    <property type="entry name" value="PLC-like phosphodiesterases"/>
    <property type="match status" value="1"/>
</dbReference>
<dbReference type="Pfam" id="PF03009">
    <property type="entry name" value="GDPD"/>
    <property type="match status" value="1"/>
</dbReference>
<dbReference type="RefSeq" id="WP_379286123.1">
    <property type="nucleotide sequence ID" value="NZ_JBHTIU010000010.1"/>
</dbReference>
<dbReference type="PROSITE" id="PS51704">
    <property type="entry name" value="GP_PDE"/>
    <property type="match status" value="1"/>
</dbReference>
<dbReference type="InterPro" id="IPR030395">
    <property type="entry name" value="GP_PDE_dom"/>
</dbReference>
<dbReference type="CDD" id="cd08563">
    <property type="entry name" value="GDPD_TtGDE_like"/>
    <property type="match status" value="1"/>
</dbReference>
<sequence>MNTKRTMNIGHRGAASEAPENTLIAFQKALEQGADGLELDIHLTADGEIVVCHDSTVNRTTDGTGAIRSMTVAELKQLDAGIRFDESFRGERIPLLSEVFELVPKHIMINIELKNTYDGAVEGKLVDLIRSSDRLDSVVVSSFRHQCLARLKALEPDLKIGILYDELYSHRGYADLSPAPLYSVHPHFRYIQAEDIRDLREGGYEVYVYTVNNEDDMRKMIEAGVSGIITDCPAKLQKLLTGK</sequence>
<comment type="caution">
    <text evidence="2">The sequence shown here is derived from an EMBL/GenBank/DDBJ whole genome shotgun (WGS) entry which is preliminary data.</text>
</comment>
<dbReference type="InterPro" id="IPR017946">
    <property type="entry name" value="PLC-like_Pdiesterase_TIM-brl"/>
</dbReference>
<name>A0ABW3D8I9_9BACL</name>
<keyword evidence="3" id="KW-1185">Reference proteome</keyword>